<dbReference type="RefSeq" id="WP_092153003.1">
    <property type="nucleotide sequence ID" value="NZ_FNBX01000004.1"/>
</dbReference>
<gene>
    <name evidence="9" type="ORF">SAMN05192586_10440</name>
</gene>
<keyword evidence="4" id="KW-0788">Thiol protease</keyword>
<dbReference type="InterPro" id="IPR027017">
    <property type="entry name" value="P60_peptidase_YkfC"/>
</dbReference>
<name>A0A1G7KBC8_9BACT</name>
<dbReference type="Pfam" id="PF12912">
    <property type="entry name" value="N_NLPC_P60"/>
    <property type="match status" value="1"/>
</dbReference>
<dbReference type="SUPFAM" id="SSF54001">
    <property type="entry name" value="Cysteine proteinases"/>
    <property type="match status" value="1"/>
</dbReference>
<evidence type="ECO:0000259" key="5">
    <source>
        <dbReference type="Pfam" id="PF00877"/>
    </source>
</evidence>
<accession>A0A1G7KBC8</accession>
<feature type="domain" description="SH3b2-type SH3" evidence="8">
    <location>
        <begin position="228"/>
        <end position="272"/>
    </location>
</feature>
<dbReference type="Pfam" id="PF12913">
    <property type="entry name" value="SH3_6"/>
    <property type="match status" value="1"/>
</dbReference>
<dbReference type="PIRSF" id="PIRSF019015">
    <property type="entry name" value="P60_peptidase_YkfC"/>
    <property type="match status" value="1"/>
</dbReference>
<dbReference type="InterPro" id="IPR026864">
    <property type="entry name" value="SH3b2-type_SH3"/>
</dbReference>
<evidence type="ECO:0000259" key="7">
    <source>
        <dbReference type="Pfam" id="PF12913"/>
    </source>
</evidence>
<reference evidence="10" key="1">
    <citation type="submission" date="2016-10" db="EMBL/GenBank/DDBJ databases">
        <authorList>
            <person name="Varghese N."/>
            <person name="Submissions S."/>
        </authorList>
    </citation>
    <scope>NUCLEOTIDE SEQUENCE [LARGE SCALE GENOMIC DNA]</scope>
    <source>
        <strain evidence="10">KHC7</strain>
    </source>
</reference>
<keyword evidence="10" id="KW-1185">Reference proteome</keyword>
<dbReference type="AlphaFoldDB" id="A0A1G7KBC8"/>
<keyword evidence="2" id="KW-0645">Protease</keyword>
<organism evidence="9 10">
    <name type="scientific">Desulfovibrio legallii</name>
    <dbReference type="NCBI Taxonomy" id="571438"/>
    <lineage>
        <taxon>Bacteria</taxon>
        <taxon>Pseudomonadati</taxon>
        <taxon>Thermodesulfobacteriota</taxon>
        <taxon>Desulfovibrionia</taxon>
        <taxon>Desulfovibrionales</taxon>
        <taxon>Desulfovibrionaceae</taxon>
        <taxon>Desulfovibrio</taxon>
    </lineage>
</organism>
<evidence type="ECO:0000256" key="2">
    <source>
        <dbReference type="ARBA" id="ARBA00022670"/>
    </source>
</evidence>
<feature type="domain" description="SH3b1" evidence="7">
    <location>
        <begin position="170"/>
        <end position="219"/>
    </location>
</feature>
<comment type="similarity">
    <text evidence="1">Belongs to the peptidase C40 family.</text>
</comment>
<sequence>MHQFGRELTGARRGFAPWFGLLLATLACLILLQGCGGRQAQSPHQAGLPSWMGTVEDLRRFPQDLNVYASRAGKDKPLFSVAEQNAQAARFMRIYFGPWDMDKTSVRKRDAAAIFHRARGFRYADVRWTQEAWDAISRNANMGDFPSRSTRAITVRATNLREMPTNETRFSEPTPNPQANPFDYFQYSLLPVGTPLLIAHTTRDGQWHFVECPIAAGWVAAADVAAVDAGFARAYRNGPFAAVLRDQVRLAATDGNVVTAGIGALLPLRGEGQDGEDRLRVLLPLRGPDGMAGADSVALPRTDAAPWPLPPTPGTVAQLGDLMLGQHYGWGGMFGLRDCSALTRDLLAPFGIWLPRNSVAQARTGSVMSLEGMSTAEKEATILRYGVPFLSLVGMRGHIMLYVGNYRGRPAIFHNVWGVRVVENGDDDARLVLGRAVVTSITPGAELPNLYRPVTFADRLRTLSTPADTLR</sequence>
<dbReference type="Gene3D" id="3.90.1720.10">
    <property type="entry name" value="endopeptidase domain like (from Nostoc punctiforme)"/>
    <property type="match status" value="1"/>
</dbReference>
<evidence type="ECO:0000256" key="3">
    <source>
        <dbReference type="ARBA" id="ARBA00022801"/>
    </source>
</evidence>
<dbReference type="STRING" id="571438.SAMN05192586_10440"/>
<dbReference type="Pfam" id="PF12914">
    <property type="entry name" value="SH3_7"/>
    <property type="match status" value="1"/>
</dbReference>
<dbReference type="GO" id="GO:0008234">
    <property type="term" value="F:cysteine-type peptidase activity"/>
    <property type="evidence" value="ECO:0007669"/>
    <property type="project" value="UniProtKB-KW"/>
</dbReference>
<proteinExistence type="inferred from homology"/>
<evidence type="ECO:0000313" key="10">
    <source>
        <dbReference type="Proteomes" id="UP000199355"/>
    </source>
</evidence>
<feature type="domain" description="NlpC/P60" evidence="5">
    <location>
        <begin position="325"/>
        <end position="405"/>
    </location>
</feature>
<keyword evidence="3" id="KW-0378">Hydrolase</keyword>
<dbReference type="InterPro" id="IPR038765">
    <property type="entry name" value="Papain-like_cys_pep_sf"/>
</dbReference>
<dbReference type="Proteomes" id="UP000199355">
    <property type="component" value="Unassembled WGS sequence"/>
</dbReference>
<evidence type="ECO:0000256" key="1">
    <source>
        <dbReference type="ARBA" id="ARBA00007074"/>
    </source>
</evidence>
<feature type="domain" description="NLPC/P60 N-terminal" evidence="6">
    <location>
        <begin position="26"/>
        <end position="145"/>
    </location>
</feature>
<dbReference type="EMBL" id="FNBX01000004">
    <property type="protein sequence ID" value="SDF34475.1"/>
    <property type="molecule type" value="Genomic_DNA"/>
</dbReference>
<dbReference type="InterPro" id="IPR000064">
    <property type="entry name" value="NLP_P60_dom"/>
</dbReference>
<dbReference type="GO" id="GO:0006508">
    <property type="term" value="P:proteolysis"/>
    <property type="evidence" value="ECO:0007669"/>
    <property type="project" value="UniProtKB-KW"/>
</dbReference>
<protein>
    <submittedName>
        <fullName evidence="9">SH3 domain of SH3b2 type</fullName>
    </submittedName>
</protein>
<dbReference type="Pfam" id="PF00877">
    <property type="entry name" value="NLPC_P60"/>
    <property type="match status" value="1"/>
</dbReference>
<dbReference type="OrthoDB" id="9799970at2"/>
<dbReference type="PROSITE" id="PS51257">
    <property type="entry name" value="PROKAR_LIPOPROTEIN"/>
    <property type="match status" value="1"/>
</dbReference>
<evidence type="ECO:0000256" key="4">
    <source>
        <dbReference type="ARBA" id="ARBA00022807"/>
    </source>
</evidence>
<evidence type="ECO:0000259" key="6">
    <source>
        <dbReference type="Pfam" id="PF12912"/>
    </source>
</evidence>
<dbReference type="InterPro" id="IPR025606">
    <property type="entry name" value="NLPC/P60_N_dom"/>
</dbReference>
<evidence type="ECO:0000313" key="9">
    <source>
        <dbReference type="EMBL" id="SDF34475.1"/>
    </source>
</evidence>
<evidence type="ECO:0000259" key="8">
    <source>
        <dbReference type="Pfam" id="PF12914"/>
    </source>
</evidence>
<dbReference type="InterPro" id="IPR039439">
    <property type="entry name" value="SH3b1_dom"/>
</dbReference>